<sequence length="151" mass="16087">MKSATRTGLMLLMLGLASVPAFSDVYKWTDPSGRTVFSDVPPPGVRAQPLSVRVIPAASAPSATSAPAPARRKNASDPLAEEVNALNAKVEAHNAEVRKDNCRRARANLQTLQQTGRIVKPGTTNALASDAERNSMLRQAQQAVQSWCGNP</sequence>
<name>A0ABY2D168_GULMO</name>
<comment type="caution">
    <text evidence="4">The sequence shown here is derived from an EMBL/GenBank/DDBJ whole genome shotgun (WGS) entry which is preliminary data.</text>
</comment>
<evidence type="ECO:0000256" key="1">
    <source>
        <dbReference type="SAM" id="MobiDB-lite"/>
    </source>
</evidence>
<evidence type="ECO:0000256" key="2">
    <source>
        <dbReference type="SAM" id="SignalP"/>
    </source>
</evidence>
<feature type="region of interest" description="Disordered" evidence="1">
    <location>
        <begin position="57"/>
        <end position="77"/>
    </location>
</feature>
<gene>
    <name evidence="4" type="ORF">EV669_101306</name>
</gene>
<proteinExistence type="predicted"/>
<evidence type="ECO:0000313" key="5">
    <source>
        <dbReference type="Proteomes" id="UP000294801"/>
    </source>
</evidence>
<feature type="compositionally biased region" description="Low complexity" evidence="1">
    <location>
        <begin position="57"/>
        <end position="69"/>
    </location>
</feature>
<feature type="chain" id="PRO_5046720983" evidence="2">
    <location>
        <begin position="24"/>
        <end position="151"/>
    </location>
</feature>
<protein>
    <submittedName>
        <fullName evidence="4">Uncharacterized protein DUF4124</fullName>
    </submittedName>
</protein>
<dbReference type="Proteomes" id="UP000294801">
    <property type="component" value="Unassembled WGS sequence"/>
</dbReference>
<reference evidence="4 5" key="1">
    <citation type="submission" date="2019-03" db="EMBL/GenBank/DDBJ databases">
        <title>Genomic Encyclopedia of Type Strains, Phase IV (KMG-IV): sequencing the most valuable type-strain genomes for metagenomic binning, comparative biology and taxonomic classification.</title>
        <authorList>
            <person name="Goeker M."/>
        </authorList>
    </citation>
    <scope>NUCLEOTIDE SEQUENCE [LARGE SCALE GENOMIC DNA]</scope>
    <source>
        <strain evidence="4 5">DSM 18507</strain>
    </source>
</reference>
<feature type="signal peptide" evidence="2">
    <location>
        <begin position="1"/>
        <end position="23"/>
    </location>
</feature>
<dbReference type="Pfam" id="PF13511">
    <property type="entry name" value="DUF4124"/>
    <property type="match status" value="1"/>
</dbReference>
<dbReference type="RefSeq" id="WP_165922677.1">
    <property type="nucleotide sequence ID" value="NZ_SMDA01000001.1"/>
</dbReference>
<evidence type="ECO:0000259" key="3">
    <source>
        <dbReference type="Pfam" id="PF13511"/>
    </source>
</evidence>
<keyword evidence="2" id="KW-0732">Signal</keyword>
<dbReference type="InterPro" id="IPR025392">
    <property type="entry name" value="DUF4124"/>
</dbReference>
<feature type="domain" description="DUF4124" evidence="3">
    <location>
        <begin position="12"/>
        <end position="65"/>
    </location>
</feature>
<keyword evidence="5" id="KW-1185">Reference proteome</keyword>
<organism evidence="4 5">
    <name type="scientific">Gulbenkiania mobilis</name>
    <dbReference type="NCBI Taxonomy" id="397457"/>
    <lineage>
        <taxon>Bacteria</taxon>
        <taxon>Pseudomonadati</taxon>
        <taxon>Pseudomonadota</taxon>
        <taxon>Betaproteobacteria</taxon>
        <taxon>Neisseriales</taxon>
        <taxon>Chromobacteriaceae</taxon>
        <taxon>Gulbenkiania</taxon>
    </lineage>
</organism>
<dbReference type="EMBL" id="SMDA01000001">
    <property type="protein sequence ID" value="TCW33779.1"/>
    <property type="molecule type" value="Genomic_DNA"/>
</dbReference>
<evidence type="ECO:0000313" key="4">
    <source>
        <dbReference type="EMBL" id="TCW33779.1"/>
    </source>
</evidence>
<accession>A0ABY2D168</accession>